<dbReference type="PROSITE" id="PS01106">
    <property type="entry name" value="RIBOSOMAL_L18E"/>
    <property type="match status" value="1"/>
</dbReference>
<dbReference type="SUPFAM" id="SSF52080">
    <property type="entry name" value="Ribosomal proteins L15p and L18e"/>
    <property type="match status" value="1"/>
</dbReference>
<dbReference type="InterPro" id="IPR036227">
    <property type="entry name" value="Ribosomal_uL15/eL18_sf"/>
</dbReference>
<accession>A0A9N8ZU80</accession>
<comment type="caution">
    <text evidence="7">The sequence shown here is derived from an EMBL/GenBank/DDBJ whole genome shotgun (WGS) entry which is preliminary data.</text>
</comment>
<dbReference type="PANTHER" id="PTHR10934">
    <property type="entry name" value="60S RIBOSOMAL PROTEIN L18"/>
    <property type="match status" value="1"/>
</dbReference>
<reference evidence="7" key="1">
    <citation type="submission" date="2021-06" db="EMBL/GenBank/DDBJ databases">
        <authorList>
            <person name="Kallberg Y."/>
            <person name="Tangrot J."/>
            <person name="Rosling A."/>
        </authorList>
    </citation>
    <scope>NUCLEOTIDE SEQUENCE</scope>
    <source>
        <strain evidence="7">BR232B</strain>
    </source>
</reference>
<dbReference type="InterPro" id="IPR021132">
    <property type="entry name" value="Ribosomal_eL18/eL18-A/B/_CS"/>
</dbReference>
<feature type="domain" description="Origin recognition complex subunit 4 C-terminal" evidence="5">
    <location>
        <begin position="194"/>
        <end position="277"/>
    </location>
</feature>
<dbReference type="SUPFAM" id="SSF52540">
    <property type="entry name" value="P-loop containing nucleoside triphosphate hydrolases"/>
    <property type="match status" value="1"/>
</dbReference>
<evidence type="ECO:0000313" key="8">
    <source>
        <dbReference type="Proteomes" id="UP000789739"/>
    </source>
</evidence>
<dbReference type="Pfam" id="PF13401">
    <property type="entry name" value="AAA_22"/>
    <property type="match status" value="1"/>
</dbReference>
<evidence type="ECO:0000256" key="1">
    <source>
        <dbReference type="ARBA" id="ARBA00006815"/>
    </source>
</evidence>
<name>A0A9N8ZU80_9GLOM</name>
<dbReference type="GO" id="GO:0006412">
    <property type="term" value="P:translation"/>
    <property type="evidence" value="ECO:0007669"/>
    <property type="project" value="InterPro"/>
</dbReference>
<dbReference type="Gene3D" id="3.40.50.300">
    <property type="entry name" value="P-loop containing nucleotide triphosphate hydrolases"/>
    <property type="match status" value="1"/>
</dbReference>
<dbReference type="InterPro" id="IPR000039">
    <property type="entry name" value="Ribosomal_eL18"/>
</dbReference>
<keyword evidence="3" id="KW-0687">Ribonucleoprotein</keyword>
<dbReference type="Pfam" id="PF17135">
    <property type="entry name" value="Ribosomal_L18"/>
    <property type="match status" value="1"/>
</dbReference>
<dbReference type="Gene3D" id="3.100.10.10">
    <property type="match status" value="1"/>
</dbReference>
<dbReference type="OrthoDB" id="6353017at2759"/>
<comment type="similarity">
    <text evidence="1">Belongs to the eukaryotic ribosomal protein eL18 family.</text>
</comment>
<keyword evidence="2" id="KW-0689">Ribosomal protein</keyword>
<keyword evidence="8" id="KW-1185">Reference proteome</keyword>
<dbReference type="InterPro" id="IPR027417">
    <property type="entry name" value="P-loop_NTPase"/>
</dbReference>
<dbReference type="AlphaFoldDB" id="A0A9N8ZU80"/>
<evidence type="ECO:0000259" key="5">
    <source>
        <dbReference type="Pfam" id="PF14629"/>
    </source>
</evidence>
<evidence type="ECO:0000256" key="2">
    <source>
        <dbReference type="ARBA" id="ARBA00022980"/>
    </source>
</evidence>
<dbReference type="Proteomes" id="UP000789739">
    <property type="component" value="Unassembled WGS sequence"/>
</dbReference>
<feature type="domain" description="ORC1/DEAH AAA+ ATPase" evidence="4">
    <location>
        <begin position="63"/>
        <end position="124"/>
    </location>
</feature>
<gene>
    <name evidence="7" type="ORF">PBRASI_LOCUS2979</name>
</gene>
<dbReference type="InterPro" id="IPR021131">
    <property type="entry name" value="Ribosomal_uL15/eL18"/>
</dbReference>
<dbReference type="GO" id="GO:0016887">
    <property type="term" value="F:ATP hydrolysis activity"/>
    <property type="evidence" value="ECO:0007669"/>
    <property type="project" value="InterPro"/>
</dbReference>
<dbReference type="Pfam" id="PF14629">
    <property type="entry name" value="ORC4_C"/>
    <property type="match status" value="2"/>
</dbReference>
<evidence type="ECO:0000313" key="7">
    <source>
        <dbReference type="EMBL" id="CAG8508378.1"/>
    </source>
</evidence>
<dbReference type="InterPro" id="IPR049945">
    <property type="entry name" value="AAA_22"/>
</dbReference>
<dbReference type="GO" id="GO:0022625">
    <property type="term" value="C:cytosolic large ribosomal subunit"/>
    <property type="evidence" value="ECO:0007669"/>
    <property type="project" value="TreeGrafter"/>
</dbReference>
<feature type="domain" description="Origin recognition complex subunit 4 C-terminal" evidence="5">
    <location>
        <begin position="127"/>
        <end position="175"/>
    </location>
</feature>
<dbReference type="EMBL" id="CAJVPI010000252">
    <property type="protein sequence ID" value="CAG8508378.1"/>
    <property type="molecule type" value="Genomic_DNA"/>
</dbReference>
<evidence type="ECO:0000259" key="4">
    <source>
        <dbReference type="Pfam" id="PF13401"/>
    </source>
</evidence>
<evidence type="ECO:0000259" key="6">
    <source>
        <dbReference type="Pfam" id="PF17135"/>
    </source>
</evidence>
<dbReference type="InterPro" id="IPR032705">
    <property type="entry name" value="ORC4_C"/>
</dbReference>
<proteinExistence type="inferred from homology"/>
<sequence>MSPSTDLQNAKEQWATEDIAKTRNAIMAKLSERAIPSKLIGVEEQYGQVFDLLQRVISLGESNSCLLIGPRGSGKTLIVRKALQTLQSMYNDSFITVYLNGFTLPNDRLALREIARQLSLEHELEGKDLFDNDSFRKIIRRIFDMTRDIRTFYRICFKPVAQLSQASPFLKSQSLSIIQWATTKRFQNPAFTRIKHLLSRSYSTFNFSMVYDEYKEFTFSEAVKGVGMHAYKWPVALKAFEHLIQMELVKPVEGGLKCSKEYKMMRLMMEPVEIREVIEGFDDVPTSVKRWGIDIDKHHVKKSARTEPKSENVYLRLLVKLYRFLARRTDSRFNRAVLKRLMMSRVNRATLSLSRIHRFMRDRKDSQTCVFVGTVVDDDRLLDFDLKITVCALRFTKTVKARILKAGGEVITFDELAKRAPTGSKTVLLRGKTKWAQGT</sequence>
<evidence type="ECO:0000256" key="3">
    <source>
        <dbReference type="ARBA" id="ARBA00023274"/>
    </source>
</evidence>
<dbReference type="GO" id="GO:0003735">
    <property type="term" value="F:structural constituent of ribosome"/>
    <property type="evidence" value="ECO:0007669"/>
    <property type="project" value="InterPro"/>
</dbReference>
<organism evidence="7 8">
    <name type="scientific">Paraglomus brasilianum</name>
    <dbReference type="NCBI Taxonomy" id="144538"/>
    <lineage>
        <taxon>Eukaryota</taxon>
        <taxon>Fungi</taxon>
        <taxon>Fungi incertae sedis</taxon>
        <taxon>Mucoromycota</taxon>
        <taxon>Glomeromycotina</taxon>
        <taxon>Glomeromycetes</taxon>
        <taxon>Paraglomerales</taxon>
        <taxon>Paraglomeraceae</taxon>
        <taxon>Paraglomus</taxon>
    </lineage>
</organism>
<protein>
    <submittedName>
        <fullName evidence="7">6126_t:CDS:1</fullName>
    </submittedName>
</protein>
<dbReference type="PANTHER" id="PTHR10934:SF2">
    <property type="entry name" value="LARGE RIBOSOMAL SUBUNIT PROTEIN EL18"/>
    <property type="match status" value="1"/>
</dbReference>
<dbReference type="GO" id="GO:0003723">
    <property type="term" value="F:RNA binding"/>
    <property type="evidence" value="ECO:0007669"/>
    <property type="project" value="TreeGrafter"/>
</dbReference>
<feature type="domain" description="Large ribosomal subunit protein uL15/eL18" evidence="6">
    <location>
        <begin position="292"/>
        <end position="434"/>
    </location>
</feature>